<reference evidence="1" key="2">
    <citation type="submission" date="2024-07" db="EMBL/GenBank/DDBJ databases">
        <title>Streptomyces haneummycinica sp. nov., a new antibiotic-producing actinobacterium isolated from marine sediment.</title>
        <authorList>
            <person name="Uemura M."/>
            <person name="Hamada M."/>
            <person name="Hirano S."/>
            <person name="Kobayashi K."/>
            <person name="Ohshiro T."/>
            <person name="Kobayashi T."/>
            <person name="Terahara T."/>
        </authorList>
    </citation>
    <scope>NUCLEOTIDE SEQUENCE</scope>
    <source>
        <strain evidence="1">KM77-8</strain>
    </source>
</reference>
<gene>
    <name evidence="1" type="ORF">SHKM778_54330</name>
</gene>
<organism evidence="1">
    <name type="scientific">Streptomyces haneummycinicus</name>
    <dbReference type="NCBI Taxonomy" id="3074435"/>
    <lineage>
        <taxon>Bacteria</taxon>
        <taxon>Bacillati</taxon>
        <taxon>Actinomycetota</taxon>
        <taxon>Actinomycetes</taxon>
        <taxon>Kitasatosporales</taxon>
        <taxon>Streptomycetaceae</taxon>
        <taxon>Streptomyces</taxon>
    </lineage>
</organism>
<sequence>MHIGLAGAEVAALDGVVEQPVDGVAVVAVVLGRVDAALRGDGVGAARGVLVAELDDAVALFGECGAGGAAREAGADDDDGLAAPVGGVDQLGLETARVPALVDGAGGALVSATGSPAVYSV</sequence>
<name>A0AAT9HN86_9ACTN</name>
<dbReference type="EMBL" id="AP035768">
    <property type="protein sequence ID" value="BFO19045.1"/>
    <property type="molecule type" value="Genomic_DNA"/>
</dbReference>
<proteinExistence type="predicted"/>
<reference evidence="1" key="1">
    <citation type="submission" date="2024-06" db="EMBL/GenBank/DDBJ databases">
        <authorList>
            <consortium name="consrtm"/>
            <person name="Uemura M."/>
            <person name="Terahara T."/>
        </authorList>
    </citation>
    <scope>NUCLEOTIDE SEQUENCE</scope>
    <source>
        <strain evidence="1">KM77-8</strain>
    </source>
</reference>
<protein>
    <submittedName>
        <fullName evidence="1">Uncharacterized protein</fullName>
    </submittedName>
</protein>
<dbReference type="AlphaFoldDB" id="A0AAT9HN86"/>
<accession>A0AAT9HN86</accession>
<evidence type="ECO:0000313" key="1">
    <source>
        <dbReference type="EMBL" id="BFO19045.1"/>
    </source>
</evidence>